<keyword evidence="1" id="KW-0472">Membrane</keyword>
<dbReference type="EMBL" id="CP017686">
    <property type="protein sequence ID" value="AYQ54940.1"/>
    <property type="molecule type" value="Genomic_DNA"/>
</dbReference>
<name>A0A3G3IGG9_9ARCH</name>
<dbReference type="OMA" id="VKIPQHR"/>
<evidence type="ECO:0000313" key="2">
    <source>
        <dbReference type="EMBL" id="AYQ54940.1"/>
    </source>
</evidence>
<evidence type="ECO:0000313" key="3">
    <source>
        <dbReference type="Proteomes" id="UP000273278"/>
    </source>
</evidence>
<organism evidence="2 3">
    <name type="scientific">Methanomethylophilus alvi</name>
    <dbReference type="NCBI Taxonomy" id="1291540"/>
    <lineage>
        <taxon>Archaea</taxon>
        <taxon>Methanobacteriati</taxon>
        <taxon>Thermoplasmatota</taxon>
        <taxon>Thermoplasmata</taxon>
        <taxon>Methanomassiliicoccales</taxon>
        <taxon>Methanomethylophilaceae</taxon>
        <taxon>Methanomethylophilus</taxon>
    </lineage>
</organism>
<proteinExistence type="predicted"/>
<dbReference type="Pfam" id="PF09889">
    <property type="entry name" value="DUF2116"/>
    <property type="match status" value="1"/>
</dbReference>
<dbReference type="AlphaFoldDB" id="A0A3G3IGG9"/>
<accession>A0A3G3IGG9</accession>
<keyword evidence="1" id="KW-1133">Transmembrane helix</keyword>
<evidence type="ECO:0000256" key="1">
    <source>
        <dbReference type="SAM" id="Phobius"/>
    </source>
</evidence>
<protein>
    <recommendedName>
        <fullName evidence="4">DUF2116 family Zn-ribbon domain-containing protein</fullName>
    </recommendedName>
</protein>
<keyword evidence="1" id="KW-0812">Transmembrane</keyword>
<dbReference type="RefSeq" id="WP_015504670.1">
    <property type="nucleotide sequence ID" value="NZ_CAYAUS010000015.1"/>
</dbReference>
<evidence type="ECO:0008006" key="4">
    <source>
        <dbReference type="Google" id="ProtNLM"/>
    </source>
</evidence>
<reference evidence="2 3" key="1">
    <citation type="submission" date="2016-10" db="EMBL/GenBank/DDBJ databases">
        <title>Complete genome of the TMA-utilizing, human hosted archaeon Methanomethylophilus alvus Gen. nov, sp. nov., strain Mx-05, derived from a pure culture.</title>
        <authorList>
            <person name="Brugere J.-F."/>
            <person name="Ben Hania W."/>
            <person name="Chaudhary P.P."/>
            <person name="Gaci N."/>
            <person name="Borrel G."/>
            <person name="Cao Van Tuat L."/>
            <person name="Fardeau M.-L."/>
            <person name="Harris H.M.B."/>
            <person name="O'Toole P.W."/>
            <person name="Ollivier B."/>
        </authorList>
    </citation>
    <scope>NUCLEOTIDE SEQUENCE [LARGE SCALE GENOMIC DNA]</scope>
    <source>
        <strain evidence="2 3">Mx-05</strain>
    </source>
</reference>
<feature type="transmembrane region" description="Helical" evidence="1">
    <location>
        <begin position="46"/>
        <end position="67"/>
    </location>
</feature>
<sequence>MMADEHTVKIPQHRHCRRCGKAFVGEGFYCSDECKDADGQEAKRKLYRYIAAIAVLWAVVIVAVVVVGL</sequence>
<dbReference type="InterPro" id="IPR019216">
    <property type="entry name" value="DUF2116_treble_clef"/>
</dbReference>
<gene>
    <name evidence="2" type="ORF">BKD89_03855</name>
</gene>
<dbReference type="Proteomes" id="UP000273278">
    <property type="component" value="Chromosome"/>
</dbReference>